<dbReference type="Gene3D" id="2.60.40.10">
    <property type="entry name" value="Immunoglobulins"/>
    <property type="match status" value="1"/>
</dbReference>
<dbReference type="InterPro" id="IPR015202">
    <property type="entry name" value="GO-like_E_set"/>
</dbReference>
<evidence type="ECO:0000313" key="7">
    <source>
        <dbReference type="Proteomes" id="UP001152523"/>
    </source>
</evidence>
<dbReference type="Gene3D" id="2.130.10.80">
    <property type="entry name" value="Galactose oxidase/kelch, beta-propeller"/>
    <property type="match status" value="1"/>
</dbReference>
<proteinExistence type="predicted"/>
<dbReference type="Proteomes" id="UP001152523">
    <property type="component" value="Unassembled WGS sequence"/>
</dbReference>
<dbReference type="EMBL" id="CAMAPF010001001">
    <property type="protein sequence ID" value="CAH9137850.1"/>
    <property type="molecule type" value="Genomic_DNA"/>
</dbReference>
<evidence type="ECO:0000256" key="1">
    <source>
        <dbReference type="ARBA" id="ARBA00022729"/>
    </source>
</evidence>
<dbReference type="InterPro" id="IPR013783">
    <property type="entry name" value="Ig-like_fold"/>
</dbReference>
<keyword evidence="7" id="KW-1185">Reference proteome</keyword>
<dbReference type="SUPFAM" id="SSF50965">
    <property type="entry name" value="Galactose oxidase, central domain"/>
    <property type="match status" value="1"/>
</dbReference>
<feature type="transmembrane region" description="Helical" evidence="2">
    <location>
        <begin position="30"/>
        <end position="47"/>
    </location>
</feature>
<reference evidence="5" key="1">
    <citation type="submission" date="2022-07" db="EMBL/GenBank/DDBJ databases">
        <authorList>
            <person name="Macas J."/>
            <person name="Novak P."/>
            <person name="Neumann P."/>
        </authorList>
    </citation>
    <scope>NUCLEOTIDE SEQUENCE</scope>
</reference>
<accession>A0AAV0E9W2</accession>
<sequence>MRKHKVYIRGNKYTTNEAITAKSHNKMTPITSLFILPFLALWLFIMLPQTFHNRKIMVSAGGGGGGSSGGKWDVLLPSIGISAMHMQLLHNDRVVIFDRTDAGSSNISLPGGKCRTIFGEDDGRVLGKDCSAHSVEYDVASNSVRPLMVLSDVWCSSGSVSPAGMLIQTGGFKLGERVVRVFQPCDDKKCDWKENRGGLIERRWYATDHILPNGRQIIIGGRGAFNYEFYPKTGDFAGKLYSLPFLANTSDPGVENNLYPFVFLNVDGHLFIFANNRAILFNYNKNVVVRTYPQTPDGNPRSYPSTGSAVLLPIKNPNGGASTQAEVLVCGGAPKGAFESARDGKFVGALNTCLRMTITDPNPRWITEVMPSARVMGDMVILPNGHVLIINGAGAGSAGWEYGRNPVLNPVLYRPDNPLGSRFEQQNPSKTPRMYHSSAILNRDGRVFVGGSNPHSVYMFTNVLFPTDLSLEAFSPSYLDPGNNDLRPEIISPASQSEFTYGKPVTIQFKVPGKVDTNTVKVTWVSPSFSTHSFSMNQRLLVLNTGKVKPMGNGTYSIEAVIPDSGHLAPPGYYILFVVHQDIPSKGIWAKLYY</sequence>
<feature type="domain" description="Galactose oxidase-like Early set" evidence="4">
    <location>
        <begin position="487"/>
        <end position="591"/>
    </location>
</feature>
<evidence type="ECO:0008006" key="8">
    <source>
        <dbReference type="Google" id="ProtNLM"/>
    </source>
</evidence>
<dbReference type="InterPro" id="IPR014756">
    <property type="entry name" value="Ig_E-set"/>
</dbReference>
<evidence type="ECO:0000259" key="4">
    <source>
        <dbReference type="Pfam" id="PF09118"/>
    </source>
</evidence>
<dbReference type="CDD" id="cd02851">
    <property type="entry name" value="E_set_GO_C"/>
    <property type="match status" value="1"/>
</dbReference>
<evidence type="ECO:0000313" key="6">
    <source>
        <dbReference type="EMBL" id="CAH9137850.1"/>
    </source>
</evidence>
<dbReference type="EMBL" id="CAMAPF010000836">
    <property type="protein sequence ID" value="CAH9118375.1"/>
    <property type="molecule type" value="Genomic_DNA"/>
</dbReference>
<organism evidence="5 7">
    <name type="scientific">Cuscuta epithymum</name>
    <dbReference type="NCBI Taxonomy" id="186058"/>
    <lineage>
        <taxon>Eukaryota</taxon>
        <taxon>Viridiplantae</taxon>
        <taxon>Streptophyta</taxon>
        <taxon>Embryophyta</taxon>
        <taxon>Tracheophyta</taxon>
        <taxon>Spermatophyta</taxon>
        <taxon>Magnoliopsida</taxon>
        <taxon>eudicotyledons</taxon>
        <taxon>Gunneridae</taxon>
        <taxon>Pentapetalae</taxon>
        <taxon>asterids</taxon>
        <taxon>lamiids</taxon>
        <taxon>Solanales</taxon>
        <taxon>Convolvulaceae</taxon>
        <taxon>Cuscuteae</taxon>
        <taxon>Cuscuta</taxon>
        <taxon>Cuscuta subgen. Cuscuta</taxon>
    </lineage>
</organism>
<evidence type="ECO:0000259" key="3">
    <source>
        <dbReference type="Pfam" id="PF07250"/>
    </source>
</evidence>
<feature type="domain" description="Glyoxal oxidase N-terminal" evidence="3">
    <location>
        <begin position="84"/>
        <end position="478"/>
    </location>
</feature>
<keyword evidence="2" id="KW-0472">Membrane</keyword>
<dbReference type="PANTHER" id="PTHR32208:SF62">
    <property type="entry name" value="OXIDASE, PUTATIVE, EXPRESSED-RELATED"/>
    <property type="match status" value="1"/>
</dbReference>
<dbReference type="SUPFAM" id="SSF81296">
    <property type="entry name" value="E set domains"/>
    <property type="match status" value="1"/>
</dbReference>
<keyword evidence="2" id="KW-0812">Transmembrane</keyword>
<keyword evidence="2" id="KW-1133">Transmembrane helix</keyword>
<name>A0AAV0E9W2_9ASTE</name>
<evidence type="ECO:0000256" key="2">
    <source>
        <dbReference type="SAM" id="Phobius"/>
    </source>
</evidence>
<comment type="caution">
    <text evidence="5">The sequence shown here is derived from an EMBL/GenBank/DDBJ whole genome shotgun (WGS) entry which is preliminary data.</text>
</comment>
<dbReference type="InterPro" id="IPR037293">
    <property type="entry name" value="Gal_Oxidase_central_sf"/>
</dbReference>
<dbReference type="AlphaFoldDB" id="A0AAV0E9W2"/>
<keyword evidence="1" id="KW-0732">Signal</keyword>
<dbReference type="PANTHER" id="PTHR32208">
    <property type="entry name" value="SECRETED PROTEIN-RELATED"/>
    <property type="match status" value="1"/>
</dbReference>
<evidence type="ECO:0000313" key="5">
    <source>
        <dbReference type="EMBL" id="CAH9118375.1"/>
    </source>
</evidence>
<dbReference type="Pfam" id="PF09118">
    <property type="entry name" value="GO-like_E_set"/>
    <property type="match status" value="1"/>
</dbReference>
<protein>
    <recommendedName>
        <fullName evidence="8">Galactose oxidase</fullName>
    </recommendedName>
</protein>
<dbReference type="Pfam" id="PF07250">
    <property type="entry name" value="Glyoxal_oxid_N"/>
    <property type="match status" value="1"/>
</dbReference>
<dbReference type="InterPro" id="IPR011043">
    <property type="entry name" value="Gal_Oxase/kelch_b-propeller"/>
</dbReference>
<gene>
    <name evidence="5" type="ORF">CEPIT_LOCUS22242</name>
    <name evidence="6" type="ORF">CEPIT_LOCUS36351</name>
</gene>
<dbReference type="InterPro" id="IPR009880">
    <property type="entry name" value="Glyoxal_oxidase_N"/>
</dbReference>